<dbReference type="SUPFAM" id="SSF48019">
    <property type="entry name" value="post-AAA+ oligomerization domain-like"/>
    <property type="match status" value="1"/>
</dbReference>
<dbReference type="STRING" id="879819.A0A0J0XBH8"/>
<dbReference type="InterPro" id="IPR003593">
    <property type="entry name" value="AAA+_ATPase"/>
</dbReference>
<dbReference type="InterPro" id="IPR008921">
    <property type="entry name" value="DNA_pol3_clamp-load_cplx_C"/>
</dbReference>
<name>A0A0J0XBH8_9TREE</name>
<evidence type="ECO:0000313" key="8">
    <source>
        <dbReference type="Proteomes" id="UP000053611"/>
    </source>
</evidence>
<accession>A0A0J0XBH8</accession>
<keyword evidence="4" id="KW-0539">Nucleus</keyword>
<evidence type="ECO:0000256" key="2">
    <source>
        <dbReference type="ARBA" id="ARBA00005378"/>
    </source>
</evidence>
<dbReference type="GO" id="GO:0003677">
    <property type="term" value="F:DNA binding"/>
    <property type="evidence" value="ECO:0007669"/>
    <property type="project" value="InterPro"/>
</dbReference>
<keyword evidence="3" id="KW-0235">DNA replication</keyword>
<dbReference type="GO" id="GO:0031389">
    <property type="term" value="C:Rad17 RFC-like complex"/>
    <property type="evidence" value="ECO:0007669"/>
    <property type="project" value="TreeGrafter"/>
</dbReference>
<dbReference type="Gene3D" id="1.10.8.60">
    <property type="match status" value="1"/>
</dbReference>
<dbReference type="PANTHER" id="PTHR11669">
    <property type="entry name" value="REPLICATION FACTOR C / DNA POLYMERASE III GAMMA-TAU SUBUNIT"/>
    <property type="match status" value="1"/>
</dbReference>
<dbReference type="GeneID" id="28985650"/>
<evidence type="ECO:0000256" key="4">
    <source>
        <dbReference type="ARBA" id="ARBA00023242"/>
    </source>
</evidence>
<dbReference type="GO" id="GO:0005663">
    <property type="term" value="C:DNA replication factor C complex"/>
    <property type="evidence" value="ECO:0007669"/>
    <property type="project" value="TreeGrafter"/>
</dbReference>
<evidence type="ECO:0000256" key="5">
    <source>
        <dbReference type="ARBA" id="ARBA00070185"/>
    </source>
</evidence>
<dbReference type="FunFam" id="1.20.272.10:FF:000002">
    <property type="entry name" value="Replication factor C subunit 3"/>
    <property type="match status" value="1"/>
</dbReference>
<dbReference type="InterPro" id="IPR027417">
    <property type="entry name" value="P-loop_NTPase"/>
</dbReference>
<reference evidence="7 8" key="1">
    <citation type="submission" date="2015-03" db="EMBL/GenBank/DDBJ databases">
        <title>Genomics and transcriptomics of the oil-accumulating basidiomycete yeast T. oleaginosus allow insights into substrate utilization and the diverse evolutionary trajectories of mating systems in fungi.</title>
        <authorList>
            <consortium name="DOE Joint Genome Institute"/>
            <person name="Kourist R."/>
            <person name="Kracht O."/>
            <person name="Bracharz F."/>
            <person name="Lipzen A."/>
            <person name="Nolan M."/>
            <person name="Ohm R."/>
            <person name="Grigoriev I."/>
            <person name="Sun S."/>
            <person name="Heitman J."/>
            <person name="Bruck T."/>
            <person name="Nowrousian M."/>
        </authorList>
    </citation>
    <scope>NUCLEOTIDE SEQUENCE [LARGE SCALE GENOMIC DNA]</scope>
    <source>
        <strain evidence="7 8">IBC0246</strain>
    </source>
</reference>
<dbReference type="FunFam" id="3.40.50.300:FF:000136">
    <property type="entry name" value="Replication factor C subunit 5"/>
    <property type="match status" value="1"/>
</dbReference>
<dbReference type="CDD" id="cd00009">
    <property type="entry name" value="AAA"/>
    <property type="match status" value="1"/>
</dbReference>
<evidence type="ECO:0000259" key="6">
    <source>
        <dbReference type="SMART" id="SM00382"/>
    </source>
</evidence>
<dbReference type="SUPFAM" id="SSF52540">
    <property type="entry name" value="P-loop containing nucleoside triphosphate hydrolases"/>
    <property type="match status" value="1"/>
</dbReference>
<comment type="subcellular location">
    <subcellularLocation>
        <location evidence="1">Nucleus</location>
    </subcellularLocation>
</comment>
<proteinExistence type="inferred from homology"/>
<dbReference type="GO" id="GO:0006281">
    <property type="term" value="P:DNA repair"/>
    <property type="evidence" value="ECO:0007669"/>
    <property type="project" value="UniProtKB-ARBA"/>
</dbReference>
<comment type="similarity">
    <text evidence="2">Belongs to the activator 1 small subunits family.</text>
</comment>
<dbReference type="Proteomes" id="UP000053611">
    <property type="component" value="Unassembled WGS sequence"/>
</dbReference>
<dbReference type="EMBL" id="KQ087308">
    <property type="protein sequence ID" value="KLT38421.1"/>
    <property type="molecule type" value="Genomic_DNA"/>
</dbReference>
<gene>
    <name evidence="7" type="ORF">CC85DRAFT_298459</name>
</gene>
<dbReference type="Gene3D" id="1.20.272.10">
    <property type="match status" value="1"/>
</dbReference>
<dbReference type="RefSeq" id="XP_018274912.1">
    <property type="nucleotide sequence ID" value="XM_018425047.1"/>
</dbReference>
<dbReference type="GO" id="GO:0031391">
    <property type="term" value="C:Elg1 RFC-like complex"/>
    <property type="evidence" value="ECO:0007669"/>
    <property type="project" value="TreeGrafter"/>
</dbReference>
<keyword evidence="8" id="KW-1185">Reference proteome</keyword>
<dbReference type="OrthoDB" id="761538at2759"/>
<evidence type="ECO:0000313" key="7">
    <source>
        <dbReference type="EMBL" id="KLT38421.1"/>
    </source>
</evidence>
<dbReference type="AlphaFoldDB" id="A0A0J0XBH8"/>
<dbReference type="GO" id="GO:0031390">
    <property type="term" value="C:Ctf18 RFC-like complex"/>
    <property type="evidence" value="ECO:0007669"/>
    <property type="project" value="TreeGrafter"/>
</dbReference>
<dbReference type="InterPro" id="IPR050238">
    <property type="entry name" value="DNA_Rep/Repair_Clamp_Loader"/>
</dbReference>
<dbReference type="Gene3D" id="3.40.50.300">
    <property type="entry name" value="P-loop containing nucleotide triphosphate hydrolases"/>
    <property type="match status" value="1"/>
</dbReference>
<feature type="domain" description="AAA+ ATPase" evidence="6">
    <location>
        <begin position="34"/>
        <end position="187"/>
    </location>
</feature>
<dbReference type="Pfam" id="PF21960">
    <property type="entry name" value="RCF1-5-like_lid"/>
    <property type="match status" value="1"/>
</dbReference>
<dbReference type="FunFam" id="1.10.8.60:FF:000030">
    <property type="entry name" value="replication factor C subunit 3"/>
    <property type="match status" value="1"/>
</dbReference>
<dbReference type="GO" id="GO:0003689">
    <property type="term" value="F:DNA clamp loader activity"/>
    <property type="evidence" value="ECO:0007669"/>
    <property type="project" value="TreeGrafter"/>
</dbReference>
<dbReference type="SMART" id="SM00382">
    <property type="entry name" value="AAA"/>
    <property type="match status" value="1"/>
</dbReference>
<dbReference type="GO" id="GO:0006271">
    <property type="term" value="P:DNA strand elongation involved in DNA replication"/>
    <property type="evidence" value="ECO:0007669"/>
    <property type="project" value="UniProtKB-ARBA"/>
</dbReference>
<dbReference type="Pfam" id="PF13177">
    <property type="entry name" value="DNA_pol3_delta2"/>
    <property type="match status" value="1"/>
</dbReference>
<protein>
    <recommendedName>
        <fullName evidence="5">Replication factor C subunit 5</fullName>
    </recommendedName>
</protein>
<dbReference type="PANTHER" id="PTHR11669:SF1">
    <property type="entry name" value="REPLICATION FACTOR C SUBUNIT 3"/>
    <property type="match status" value="1"/>
</dbReference>
<dbReference type="Pfam" id="PF22534">
    <property type="entry name" value="RFC_C"/>
    <property type="match status" value="1"/>
</dbReference>
<evidence type="ECO:0000256" key="3">
    <source>
        <dbReference type="ARBA" id="ARBA00022705"/>
    </source>
</evidence>
<organism evidence="7 8">
    <name type="scientific">Cutaneotrichosporon oleaginosum</name>
    <dbReference type="NCBI Taxonomy" id="879819"/>
    <lineage>
        <taxon>Eukaryota</taxon>
        <taxon>Fungi</taxon>
        <taxon>Dikarya</taxon>
        <taxon>Basidiomycota</taxon>
        <taxon>Agaricomycotina</taxon>
        <taxon>Tremellomycetes</taxon>
        <taxon>Trichosporonales</taxon>
        <taxon>Trichosporonaceae</taxon>
        <taxon>Cutaneotrichosporon</taxon>
    </lineage>
</organism>
<evidence type="ECO:0000256" key="1">
    <source>
        <dbReference type="ARBA" id="ARBA00004123"/>
    </source>
</evidence>
<sequence length="357" mass="40421">MSLWVDKYRPRTLDDLSYHEELSSRLRSLAASGDFPHILFYGPSGAGKKTRIMATLRELYGPGVEKLRIDQRVFVTPSNRKLDVNVVQSNYHIELTPSDVGMYDRVVIQDILKEIAQTQQVDLNAKQKFKVVIINEADALTRDAQAALRRTMEKYMTNMRLIMCATSTSKIIAPIRSRCLLVRVAAPTDEQMGAVLNHVAKKERFALPSAAAEQITSASDGNLRKALLVLEAMRMQQPDMRGGADVARPDWETYCVKVADSILSEQSPQRLLDVRGKLYELLSHCIPPAVVLKTIAERIVDRVDNELKPQIVHWAAHYELRMRQGSKKIFHLEAFCAKIMMVVKNFNVMGVVDDWDV</sequence>